<dbReference type="Gene3D" id="3.30.1360.20">
    <property type="entry name" value="Transcriptional coactivator/pterin dehydratase"/>
    <property type="match status" value="1"/>
</dbReference>
<evidence type="ECO:0000256" key="2">
    <source>
        <dbReference type="ARBA" id="ARBA00006472"/>
    </source>
</evidence>
<dbReference type="SUPFAM" id="SSF55248">
    <property type="entry name" value="PCD-like"/>
    <property type="match status" value="1"/>
</dbReference>
<organism evidence="5">
    <name type="scientific">Pseudogemmatithrix spongiicola</name>
    <dbReference type="NCBI Taxonomy" id="3062599"/>
    <lineage>
        <taxon>Bacteria</taxon>
        <taxon>Pseudomonadati</taxon>
        <taxon>Gemmatimonadota</taxon>
        <taxon>Gemmatimonadia</taxon>
        <taxon>Gemmatimonadales</taxon>
        <taxon>Gemmatimonadaceae</taxon>
        <taxon>Pseudogemmatithrix</taxon>
    </lineage>
</organism>
<dbReference type="EMBL" id="CP130613">
    <property type="protein sequence ID" value="WKW16149.1"/>
    <property type="molecule type" value="Genomic_DNA"/>
</dbReference>
<dbReference type="EC" id="4.2.1.96" evidence="4"/>
<dbReference type="GO" id="GO:0008124">
    <property type="term" value="F:4-alpha-hydroxytetrahydrobiopterin dehydratase activity"/>
    <property type="evidence" value="ECO:0007669"/>
    <property type="project" value="UniProtKB-UniRule"/>
</dbReference>
<evidence type="ECO:0000256" key="4">
    <source>
        <dbReference type="HAMAP-Rule" id="MF_00434"/>
    </source>
</evidence>
<evidence type="ECO:0000313" key="5">
    <source>
        <dbReference type="EMBL" id="WKW13242.1"/>
    </source>
</evidence>
<dbReference type="AlphaFoldDB" id="A0AA49Q5S1"/>
<keyword evidence="7" id="KW-1185">Reference proteome</keyword>
<evidence type="ECO:0000256" key="1">
    <source>
        <dbReference type="ARBA" id="ARBA00001554"/>
    </source>
</evidence>
<dbReference type="PANTHER" id="PTHR12599">
    <property type="entry name" value="PTERIN-4-ALPHA-CARBINOLAMINE DEHYDRATASE"/>
    <property type="match status" value="1"/>
</dbReference>
<dbReference type="EMBL" id="CP130612">
    <property type="protein sequence ID" value="WKW13242.1"/>
    <property type="molecule type" value="Genomic_DNA"/>
</dbReference>
<gene>
    <name evidence="5" type="ORF">Strain138_002559</name>
    <name evidence="6" type="ORF">Strain318_002559</name>
</gene>
<evidence type="ECO:0000313" key="6">
    <source>
        <dbReference type="EMBL" id="WKW16149.1"/>
    </source>
</evidence>
<comment type="catalytic activity">
    <reaction evidence="1 4">
        <text>(4aS,6R)-4a-hydroxy-L-erythro-5,6,7,8-tetrahydrobiopterin = (6R)-L-erythro-6,7-dihydrobiopterin + H2O</text>
        <dbReference type="Rhea" id="RHEA:11920"/>
        <dbReference type="ChEBI" id="CHEBI:15377"/>
        <dbReference type="ChEBI" id="CHEBI:15642"/>
        <dbReference type="ChEBI" id="CHEBI:43120"/>
        <dbReference type="EC" id="4.2.1.96"/>
    </reaction>
</comment>
<dbReference type="NCBIfam" id="NF002017">
    <property type="entry name" value="PRK00823.1-2"/>
    <property type="match status" value="1"/>
</dbReference>
<dbReference type="GO" id="GO:0006729">
    <property type="term" value="P:tetrahydrobiopterin biosynthetic process"/>
    <property type="evidence" value="ECO:0007669"/>
    <property type="project" value="InterPro"/>
</dbReference>
<protein>
    <recommendedName>
        <fullName evidence="4">Putative pterin-4-alpha-carbinolamine dehydratase</fullName>
        <shortName evidence="4">PHS</shortName>
        <ecNumber evidence="4">4.2.1.96</ecNumber>
    </recommendedName>
    <alternativeName>
        <fullName evidence="4">4-alpha-hydroxy-tetrahydropterin dehydratase</fullName>
    </alternativeName>
    <alternativeName>
        <fullName evidence="4">Pterin carbinolamine dehydratase</fullName>
        <shortName evidence="4">PCD</shortName>
    </alternativeName>
</protein>
<name>A0AA49Q5S1_9BACT</name>
<dbReference type="CDD" id="cd00488">
    <property type="entry name" value="PCD_DCoH"/>
    <property type="match status" value="1"/>
</dbReference>
<accession>A0AA49Q5S1</accession>
<dbReference type="Pfam" id="PF01329">
    <property type="entry name" value="Pterin_4a"/>
    <property type="match status" value="1"/>
</dbReference>
<dbReference type="RefSeq" id="WP_367886102.1">
    <property type="nucleotide sequence ID" value="NZ_CP130612.1"/>
</dbReference>
<dbReference type="InterPro" id="IPR001533">
    <property type="entry name" value="Pterin_deHydtase"/>
</dbReference>
<dbReference type="PANTHER" id="PTHR12599:SF0">
    <property type="entry name" value="PTERIN-4-ALPHA-CARBINOLAMINE DEHYDRATASE"/>
    <property type="match status" value="1"/>
</dbReference>
<proteinExistence type="inferred from homology"/>
<accession>A0AA49K1S9</accession>
<evidence type="ECO:0000256" key="3">
    <source>
        <dbReference type="ARBA" id="ARBA00023239"/>
    </source>
</evidence>
<dbReference type="HAMAP" id="MF_00434">
    <property type="entry name" value="Pterin_4_alpha"/>
    <property type="match status" value="1"/>
</dbReference>
<dbReference type="InterPro" id="IPR036428">
    <property type="entry name" value="PCD_sf"/>
</dbReference>
<comment type="similarity">
    <text evidence="2 4">Belongs to the pterin-4-alpha-carbinolamine dehydratase family.</text>
</comment>
<sequence length="98" mass="10710">MSRPPRLDDATIATKLRGLPGWSRHGETITRTFVFGGFPQAVEFVDRLVEPAESLSHHPDVDLRYNRVIVTLSTHDQGGLTDLDFALAALIDGAVGAR</sequence>
<dbReference type="Proteomes" id="UP001229955">
    <property type="component" value="Chromosome"/>
</dbReference>
<dbReference type="KEGG" id="pspc:Strain318_002559"/>
<reference evidence="5" key="1">
    <citation type="submission" date="2023-07" db="EMBL/GenBank/DDBJ databases">
        <authorList>
            <person name="Haufschild T."/>
            <person name="Kallscheuer N."/>
            <person name="Hammer J."/>
            <person name="Kohn T."/>
            <person name="Kabuu M."/>
            <person name="Jogler M."/>
            <person name="Wohfarth N."/>
            <person name="Heuer A."/>
            <person name="Rohde M."/>
            <person name="van Teeseling M.C.F."/>
            <person name="Jogler C."/>
        </authorList>
    </citation>
    <scope>NUCLEOTIDE SEQUENCE</scope>
    <source>
        <strain evidence="5">Strain 138</strain>
        <strain evidence="6">Strain 318</strain>
    </source>
</reference>
<keyword evidence="3 4" id="KW-0456">Lyase</keyword>
<evidence type="ECO:0000313" key="7">
    <source>
        <dbReference type="Proteomes" id="UP001229955"/>
    </source>
</evidence>